<dbReference type="EMBL" id="JARKIB010000402">
    <property type="protein sequence ID" value="KAJ7711173.1"/>
    <property type="molecule type" value="Genomic_DNA"/>
</dbReference>
<feature type="region of interest" description="Disordered" evidence="1">
    <location>
        <begin position="116"/>
        <end position="181"/>
    </location>
</feature>
<protein>
    <submittedName>
        <fullName evidence="2">Uncharacterized protein</fullName>
    </submittedName>
</protein>
<evidence type="ECO:0000256" key="1">
    <source>
        <dbReference type="SAM" id="MobiDB-lite"/>
    </source>
</evidence>
<evidence type="ECO:0000313" key="2">
    <source>
        <dbReference type="EMBL" id="KAJ7711173.1"/>
    </source>
</evidence>
<reference evidence="2" key="1">
    <citation type="submission" date="2023-03" db="EMBL/GenBank/DDBJ databases">
        <title>Massive genome expansion in bonnet fungi (Mycena s.s.) driven by repeated elements and novel gene families across ecological guilds.</title>
        <authorList>
            <consortium name="Lawrence Berkeley National Laboratory"/>
            <person name="Harder C.B."/>
            <person name="Miyauchi S."/>
            <person name="Viragh M."/>
            <person name="Kuo A."/>
            <person name="Thoen E."/>
            <person name="Andreopoulos B."/>
            <person name="Lu D."/>
            <person name="Skrede I."/>
            <person name="Drula E."/>
            <person name="Henrissat B."/>
            <person name="Morin E."/>
            <person name="Kohler A."/>
            <person name="Barry K."/>
            <person name="LaButti K."/>
            <person name="Morin E."/>
            <person name="Salamov A."/>
            <person name="Lipzen A."/>
            <person name="Mereny Z."/>
            <person name="Hegedus B."/>
            <person name="Baldrian P."/>
            <person name="Stursova M."/>
            <person name="Weitz H."/>
            <person name="Taylor A."/>
            <person name="Grigoriev I.V."/>
            <person name="Nagy L.G."/>
            <person name="Martin F."/>
            <person name="Kauserud H."/>
        </authorList>
    </citation>
    <scope>NUCLEOTIDE SEQUENCE</scope>
    <source>
        <strain evidence="2">CBHHK182m</strain>
    </source>
</reference>
<feature type="compositionally biased region" description="Basic and acidic residues" evidence="1">
    <location>
        <begin position="131"/>
        <end position="147"/>
    </location>
</feature>
<gene>
    <name evidence="2" type="ORF">B0H16DRAFT_1703566</name>
</gene>
<accession>A0AAD7MDG5</accession>
<comment type="caution">
    <text evidence="2">The sequence shown here is derived from an EMBL/GenBank/DDBJ whole genome shotgun (WGS) entry which is preliminary data.</text>
</comment>
<evidence type="ECO:0000313" key="3">
    <source>
        <dbReference type="Proteomes" id="UP001215598"/>
    </source>
</evidence>
<dbReference type="Proteomes" id="UP001215598">
    <property type="component" value="Unassembled WGS sequence"/>
</dbReference>
<keyword evidence="3" id="KW-1185">Reference proteome</keyword>
<proteinExistence type="predicted"/>
<organism evidence="2 3">
    <name type="scientific">Mycena metata</name>
    <dbReference type="NCBI Taxonomy" id="1033252"/>
    <lineage>
        <taxon>Eukaryota</taxon>
        <taxon>Fungi</taxon>
        <taxon>Dikarya</taxon>
        <taxon>Basidiomycota</taxon>
        <taxon>Agaricomycotina</taxon>
        <taxon>Agaricomycetes</taxon>
        <taxon>Agaricomycetidae</taxon>
        <taxon>Agaricales</taxon>
        <taxon>Marasmiineae</taxon>
        <taxon>Mycenaceae</taxon>
        <taxon>Mycena</taxon>
    </lineage>
</organism>
<dbReference type="AlphaFoldDB" id="A0AAD7MDG5"/>
<sequence>MNECLKLSSSIATCSCNFNRKQISNPHPYPTLKPPPRPDIQRLVLRMLPPGPSLILILDPYPYEYPSPSSSSSWCGCGPARLRSDADAAGEGLGGIWVLGVGLVWDDTTKKILTGRESGERNNRTRRRKEIIKDASGKEGIKEERNGTKKGNGEWVSSRKKERLRTGEKKSGSACKKRRRE</sequence>
<name>A0AAD7MDG5_9AGAR</name>